<evidence type="ECO:0000313" key="2">
    <source>
        <dbReference type="Proteomes" id="UP000254937"/>
    </source>
</evidence>
<evidence type="ECO:0000313" key="1">
    <source>
        <dbReference type="EMBL" id="RDK37495.1"/>
    </source>
</evidence>
<dbReference type="EMBL" id="KZ851870">
    <property type="protein sequence ID" value="RDK37495.1"/>
    <property type="molecule type" value="Genomic_DNA"/>
</dbReference>
<organism evidence="1 2">
    <name type="scientific">Aspergillus phoenicis ATCC 13157</name>
    <dbReference type="NCBI Taxonomy" id="1353007"/>
    <lineage>
        <taxon>Eukaryota</taxon>
        <taxon>Fungi</taxon>
        <taxon>Dikarya</taxon>
        <taxon>Ascomycota</taxon>
        <taxon>Pezizomycotina</taxon>
        <taxon>Eurotiomycetes</taxon>
        <taxon>Eurotiomycetidae</taxon>
        <taxon>Eurotiales</taxon>
        <taxon>Aspergillaceae</taxon>
        <taxon>Aspergillus</taxon>
    </lineage>
</organism>
<accession>A0A370P6J3</accession>
<sequence length="373" mass="41339">MVPTYASTLSIPIGLPPRDERAIEFTSDADIRIKGDTSNTLGQLNNHRYTKRWRISGFQCTQTATSWQHAPCGNSEPLLLIVYSFDAASRANPKSPSTSASFPFRRYLLTRLLVPLRVVADCLFDIIKKRTSFSGYSTSNRVLSSIVIVFLRFSARPSHPTPYRVRATRLPTLRIEISTKVRAPLLSETFYACQAALLHPDNTNTGQQHTRQTPYQNLSAEDTICPGTGTWKNPETGVLVGGLLNVALWFQSLKLGLSLSSRYWQSRASTGKSVAHVGFGVLILLEIKLLLGLGAVTPNSPLEYKLRGSIRATTPLCQGREGKRYQNEDFDASVHSAQGPLTADRTQAQLADRFEAMDNTVLVHLHKYMDAEG</sequence>
<proteinExistence type="predicted"/>
<keyword evidence="2" id="KW-1185">Reference proteome</keyword>
<reference evidence="1 2" key="1">
    <citation type="submission" date="2018-07" db="EMBL/GenBank/DDBJ databases">
        <title>Section-level genome sequencing of Aspergillus section Nigri to investigate inter- and intra-species variation.</title>
        <authorList>
            <consortium name="DOE Joint Genome Institute"/>
            <person name="Vesth T.C."/>
            <person name="Nybo J.L."/>
            <person name="Theobald S."/>
            <person name="Frisvad J.C."/>
            <person name="Larsen T.O."/>
            <person name="Nielsen K.F."/>
            <person name="Hoof J.B."/>
            <person name="Brandl J."/>
            <person name="Salamov A."/>
            <person name="Riley R."/>
            <person name="Gladden J.M."/>
            <person name="Phatale P."/>
            <person name="Nielsen M.T."/>
            <person name="Lyhne E.K."/>
            <person name="Kogle M.E."/>
            <person name="Strasser K."/>
            <person name="McDonnell E."/>
            <person name="Barry K."/>
            <person name="Clum A."/>
            <person name="Chen C."/>
            <person name="Nolan M."/>
            <person name="Sandor L."/>
            <person name="Kuo A."/>
            <person name="Lipzen A."/>
            <person name="Hainaut M."/>
            <person name="Drula E."/>
            <person name="Tsang A."/>
            <person name="Magnuson J.K."/>
            <person name="Henrissat B."/>
            <person name="Wiebenga A."/>
            <person name="Simmons B.A."/>
            <person name="Makela M.R."/>
            <person name="De vries R.P."/>
            <person name="Grigoriev I.V."/>
            <person name="Mortensen U.H."/>
            <person name="Baker S.E."/>
            <person name="Andersen M.R."/>
        </authorList>
    </citation>
    <scope>NUCLEOTIDE SEQUENCE [LARGE SCALE GENOMIC DNA]</scope>
    <source>
        <strain evidence="1 2">ATCC 13157</strain>
    </source>
</reference>
<protein>
    <submittedName>
        <fullName evidence="1">Uncharacterized protein</fullName>
    </submittedName>
</protein>
<name>A0A370P6J3_ASPPH</name>
<dbReference type="AlphaFoldDB" id="A0A370P6J3"/>
<dbReference type="Proteomes" id="UP000254937">
    <property type="component" value="Unassembled WGS sequence"/>
</dbReference>
<gene>
    <name evidence="1" type="ORF">M752DRAFT_270589</name>
</gene>